<dbReference type="Pfam" id="PF23393">
    <property type="entry name" value="Beta-prop_WDR90_POC16_2nd"/>
    <property type="match status" value="1"/>
</dbReference>
<feature type="repeat" description="WD" evidence="3">
    <location>
        <begin position="864"/>
        <end position="889"/>
    </location>
</feature>
<evidence type="ECO:0000313" key="7">
    <source>
        <dbReference type="EMBL" id="EGZ20872.1"/>
    </source>
</evidence>
<dbReference type="InterPro" id="IPR019775">
    <property type="entry name" value="WD40_repeat_CS"/>
</dbReference>
<evidence type="ECO:0000313" key="8">
    <source>
        <dbReference type="Proteomes" id="UP000002640"/>
    </source>
</evidence>
<dbReference type="AlphaFoldDB" id="G4Z4M8"/>
<name>G4Z4M8_PHYSP</name>
<evidence type="ECO:0000256" key="1">
    <source>
        <dbReference type="ARBA" id="ARBA00022574"/>
    </source>
</evidence>
<dbReference type="InterPro" id="IPR050630">
    <property type="entry name" value="WD_repeat_EMAP"/>
</dbReference>
<dbReference type="InterPro" id="IPR036322">
    <property type="entry name" value="WD40_repeat_dom_sf"/>
</dbReference>
<dbReference type="SUPFAM" id="SSF50978">
    <property type="entry name" value="WD40 repeat-like"/>
    <property type="match status" value="1"/>
</dbReference>
<dbReference type="InterPro" id="IPR007714">
    <property type="entry name" value="CFA20_dom"/>
</dbReference>
<dbReference type="Proteomes" id="UP000002640">
    <property type="component" value="Unassembled WGS sequence"/>
</dbReference>
<keyword evidence="2" id="KW-0677">Repeat</keyword>
<evidence type="ECO:0000256" key="2">
    <source>
        <dbReference type="ARBA" id="ARBA00022737"/>
    </source>
</evidence>
<dbReference type="Pfam" id="PF05018">
    <property type="entry name" value="CFA20_dom"/>
    <property type="match status" value="1"/>
</dbReference>
<dbReference type="PANTHER" id="PTHR13720">
    <property type="entry name" value="WD-40 REPEAT PROTEIN"/>
    <property type="match status" value="1"/>
</dbReference>
<evidence type="ECO:0000256" key="3">
    <source>
        <dbReference type="PROSITE-ProRule" id="PRU00221"/>
    </source>
</evidence>
<dbReference type="OMA" id="CGHTSCV"/>
<feature type="domain" description="CFA20" evidence="5">
    <location>
        <begin position="10"/>
        <end position="162"/>
    </location>
</feature>
<reference evidence="7 8" key="1">
    <citation type="journal article" date="2006" name="Science">
        <title>Phytophthora genome sequences uncover evolutionary origins and mechanisms of pathogenesis.</title>
        <authorList>
            <person name="Tyler B.M."/>
            <person name="Tripathy S."/>
            <person name="Zhang X."/>
            <person name="Dehal P."/>
            <person name="Jiang R.H."/>
            <person name="Aerts A."/>
            <person name="Arredondo F.D."/>
            <person name="Baxter L."/>
            <person name="Bensasson D."/>
            <person name="Beynon J.L."/>
            <person name="Chapman J."/>
            <person name="Damasceno C.M."/>
            <person name="Dorrance A.E."/>
            <person name="Dou D."/>
            <person name="Dickerman A.W."/>
            <person name="Dubchak I.L."/>
            <person name="Garbelotto M."/>
            <person name="Gijzen M."/>
            <person name="Gordon S.G."/>
            <person name="Govers F."/>
            <person name="Grunwald N.J."/>
            <person name="Huang W."/>
            <person name="Ivors K.L."/>
            <person name="Jones R.W."/>
            <person name="Kamoun S."/>
            <person name="Krampis K."/>
            <person name="Lamour K.H."/>
            <person name="Lee M.K."/>
            <person name="McDonald W.H."/>
            <person name="Medina M."/>
            <person name="Meijer H.J."/>
            <person name="Nordberg E.K."/>
            <person name="Maclean D.J."/>
            <person name="Ospina-Giraldo M.D."/>
            <person name="Morris P.F."/>
            <person name="Phuntumart V."/>
            <person name="Putnam N.H."/>
            <person name="Rash S."/>
            <person name="Rose J.K."/>
            <person name="Sakihama Y."/>
            <person name="Salamov A.A."/>
            <person name="Savidor A."/>
            <person name="Scheuring C.F."/>
            <person name="Smith B.M."/>
            <person name="Sobral B.W."/>
            <person name="Terry A."/>
            <person name="Torto-Alalibo T.A."/>
            <person name="Win J."/>
            <person name="Xu Z."/>
            <person name="Zhang H."/>
            <person name="Grigoriev I.V."/>
            <person name="Rokhsar D.S."/>
            <person name="Boore J.L."/>
        </authorList>
    </citation>
    <scope>NUCLEOTIDE SEQUENCE [LARGE SCALE GENOMIC DNA]</scope>
    <source>
        <strain evidence="7 8">P6497</strain>
    </source>
</reference>
<dbReference type="SMART" id="SM00320">
    <property type="entry name" value="WD40"/>
    <property type="match status" value="8"/>
</dbReference>
<dbReference type="InterPro" id="IPR015943">
    <property type="entry name" value="WD40/YVTN_repeat-like_dom_sf"/>
</dbReference>
<dbReference type="PRINTS" id="PR00320">
    <property type="entry name" value="GPROTEINBRPT"/>
</dbReference>
<sequence length="940" mass="104219">MTHRNVGWHAQGDVEQTQDQHIHKNVFRIRGAIAATNYLRVPRDAAKGTHGLGLTGRYAYVQLRRIGDLPMTIHLDFVTNKKTALRFTLSSIYQLVRSAGTVLRVPLSLDARWTVVVIDMAALLDSFNQYARETYRHLKTITLCASMNVRNFFVSPTLYTPTEDLRIAATPTPISPTHEVDAEVTAKGSPRTRDSNLRRDRNDILSKADQILRDAGIFDRGLRAKIVSSSTKAEWPDPILELDRVIGFSNDYSRMLLWLPDGSACVYTSSSAIIIREFCDEGMDPRRSATSQRVSTEAVKGSLETTSSATATREHFLYGHSASICALAVASDGGLLASAEVPLQAKNQNGVRLWDLASRECVTVVKAQPKGVHALCFSSASKRRLLLCAVGRDECFRTQIFIWDCSCLRHGKKEAYSGAAVSLMARQTSDFPIDRVAFSPYEQQDHYHLVSCGRENIRYWRVNPNTGHLTGCPVILNEYSRGTVFTDIGFDTIAESHPSDIRRVRPLYVASSLGTLLVIDYDSKQVICVYQLHDASINCLSINEGFCVTGSDDCFLRVWPLDFTDFFLEAHHEAGVSSLDVSPDGMKVLVGSRNNAIGLLDIADQQYATLLRSHTKEITAMTPAPWGSPLASLLLEDARAGEIGTAESELVTASSDGTLRVWDTTSGYQLYEFDMQEERVTCLAASPVHSGIVAVGFASGCTRIFDAPSSMLHEFRQHQSSIRHIEFDIDAEHLFTSGAGKQLCLYDARQQDYLPLKMLLADFDPEDGRFVLSHDKKWLAIVSSDRKSIVMLDPCSLRVAATVQPPKQPGGISLTGQEESLKLVRFSNRSTELLVLSASDRLHIFSLPDREFVQSMPLLGQDGISALVMSANAKYMATGGVDGSLRVWNWDDRGRIGRMHQSFIGHGGKVNDLARVRSAFGSSTEIRRHCRREQRAAAWI</sequence>
<dbReference type="KEGG" id="psoj:PHYSODRAFT_492481"/>
<dbReference type="EMBL" id="JH159153">
    <property type="protein sequence ID" value="EGZ20872.1"/>
    <property type="molecule type" value="Genomic_DNA"/>
</dbReference>
<gene>
    <name evidence="7" type="ORF">PHYSODRAFT_492481</name>
</gene>
<dbReference type="InterPro" id="IPR055441">
    <property type="entry name" value="Beta-prop_WDR90_POC16_2nd"/>
</dbReference>
<dbReference type="InterPro" id="IPR001680">
    <property type="entry name" value="WD40_rpt"/>
</dbReference>
<organism evidence="7 8">
    <name type="scientific">Phytophthora sojae (strain P6497)</name>
    <name type="common">Soybean stem and root rot agent</name>
    <name type="synonym">Phytophthora megasperma f. sp. glycines</name>
    <dbReference type="NCBI Taxonomy" id="1094619"/>
    <lineage>
        <taxon>Eukaryota</taxon>
        <taxon>Sar</taxon>
        <taxon>Stramenopiles</taxon>
        <taxon>Oomycota</taxon>
        <taxon>Peronosporomycetes</taxon>
        <taxon>Peronosporales</taxon>
        <taxon>Peronosporaceae</taxon>
        <taxon>Phytophthora</taxon>
    </lineage>
</organism>
<dbReference type="PANTHER" id="PTHR13720:SF24">
    <property type="entry name" value="WD REPEAT-CONTAINING PROTEIN 90"/>
    <property type="match status" value="1"/>
</dbReference>
<keyword evidence="1 3" id="KW-0853">WD repeat</keyword>
<dbReference type="InParanoid" id="G4Z4M8"/>
<dbReference type="SUPFAM" id="SSF50998">
    <property type="entry name" value="Quinoprotein alcohol dehydrogenase-like"/>
    <property type="match status" value="1"/>
</dbReference>
<protein>
    <submittedName>
        <fullName evidence="7">Uncharacterized protein</fullName>
    </submittedName>
</protein>
<feature type="repeat" description="WD" evidence="3">
    <location>
        <begin position="650"/>
        <end position="672"/>
    </location>
</feature>
<dbReference type="STRING" id="1094619.G4Z4M8"/>
<feature type="region of interest" description="Disordered" evidence="4">
    <location>
        <begin position="178"/>
        <end position="197"/>
    </location>
</feature>
<dbReference type="GeneID" id="20656828"/>
<feature type="domain" description="WDR90/POC16 second beta-propeller" evidence="6">
    <location>
        <begin position="646"/>
        <end position="913"/>
    </location>
</feature>
<proteinExistence type="predicted"/>
<dbReference type="InterPro" id="IPR011047">
    <property type="entry name" value="Quinoprotein_ADH-like_sf"/>
</dbReference>
<dbReference type="PROSITE" id="PS00678">
    <property type="entry name" value="WD_REPEATS_1"/>
    <property type="match status" value="1"/>
</dbReference>
<dbReference type="Gene3D" id="2.130.10.10">
    <property type="entry name" value="YVTN repeat-like/Quinoprotein amine dehydrogenase"/>
    <property type="match status" value="4"/>
</dbReference>
<dbReference type="RefSeq" id="XP_009523589.1">
    <property type="nucleotide sequence ID" value="XM_009525294.1"/>
</dbReference>
<evidence type="ECO:0000259" key="6">
    <source>
        <dbReference type="Pfam" id="PF23393"/>
    </source>
</evidence>
<accession>G4Z4M8</accession>
<evidence type="ECO:0000256" key="4">
    <source>
        <dbReference type="SAM" id="MobiDB-lite"/>
    </source>
</evidence>
<dbReference type="InterPro" id="IPR020472">
    <property type="entry name" value="WD40_PAC1"/>
</dbReference>
<dbReference type="PROSITE" id="PS50082">
    <property type="entry name" value="WD_REPEATS_2"/>
    <property type="match status" value="2"/>
</dbReference>
<evidence type="ECO:0000259" key="5">
    <source>
        <dbReference type="Pfam" id="PF05018"/>
    </source>
</evidence>
<dbReference type="GO" id="GO:0005929">
    <property type="term" value="C:cilium"/>
    <property type="evidence" value="ECO:0007669"/>
    <property type="project" value="UniProtKB-ARBA"/>
</dbReference>
<keyword evidence="8" id="KW-1185">Reference proteome</keyword>
<dbReference type="Pfam" id="PF00400">
    <property type="entry name" value="WD40"/>
    <property type="match status" value="3"/>
</dbReference>